<proteinExistence type="inferred from homology"/>
<comment type="catalytic activity">
    <reaction evidence="9">
        <text>Hydrolyzes the peptide bond -P2-(S-farnesyl or geranylgeranyl)C-P1'-P2'-P3'-COOH where P1' and P2' are amino acids with aliphatic sidechains and P3' is any C-terminal residue.</text>
        <dbReference type="EC" id="3.4.26.1"/>
    </reaction>
</comment>
<comment type="subcellular location">
    <subcellularLocation>
        <location evidence="1">Endoplasmic reticulum membrane</location>
        <topology evidence="1">Multi-pass membrane protein</topology>
    </subcellularLocation>
</comment>
<feature type="transmembrane region" description="Helical" evidence="12">
    <location>
        <begin position="238"/>
        <end position="260"/>
    </location>
</feature>
<dbReference type="OrthoDB" id="271604at2759"/>
<dbReference type="PANTHER" id="PTHR13046">
    <property type="entry name" value="PROTEASE U48 CAAX PRENYL PROTEASE RCE1"/>
    <property type="match status" value="1"/>
</dbReference>
<dbReference type="PANTHER" id="PTHR13046:SF0">
    <property type="entry name" value="CAAX PRENYL PROTEASE 2"/>
    <property type="match status" value="1"/>
</dbReference>
<protein>
    <recommendedName>
        <fullName evidence="10">intramembrane prenyl-peptidase Rce1</fullName>
        <ecNumber evidence="10">3.4.26.1</ecNumber>
    </recommendedName>
</protein>
<evidence type="ECO:0000256" key="5">
    <source>
        <dbReference type="ARBA" id="ARBA00022801"/>
    </source>
</evidence>
<dbReference type="Proteomes" id="UP000193411">
    <property type="component" value="Unassembled WGS sequence"/>
</dbReference>
<dbReference type="GO" id="GO:0005789">
    <property type="term" value="C:endoplasmic reticulum membrane"/>
    <property type="evidence" value="ECO:0007669"/>
    <property type="project" value="UniProtKB-SubCell"/>
</dbReference>
<evidence type="ECO:0000313" key="15">
    <source>
        <dbReference type="Proteomes" id="UP000193411"/>
    </source>
</evidence>
<organism evidence="14 15">
    <name type="scientific">Catenaria anguillulae PL171</name>
    <dbReference type="NCBI Taxonomy" id="765915"/>
    <lineage>
        <taxon>Eukaryota</taxon>
        <taxon>Fungi</taxon>
        <taxon>Fungi incertae sedis</taxon>
        <taxon>Blastocladiomycota</taxon>
        <taxon>Blastocladiomycetes</taxon>
        <taxon>Blastocladiales</taxon>
        <taxon>Catenariaceae</taxon>
        <taxon>Catenaria</taxon>
    </lineage>
</organism>
<dbReference type="EC" id="3.4.26.1" evidence="10"/>
<evidence type="ECO:0000256" key="11">
    <source>
        <dbReference type="SAM" id="MobiDB-lite"/>
    </source>
</evidence>
<gene>
    <name evidence="14" type="ORF">BCR44DRAFT_1261207</name>
</gene>
<feature type="transmembrane region" description="Helical" evidence="12">
    <location>
        <begin position="295"/>
        <end position="314"/>
    </location>
</feature>
<dbReference type="GO" id="GO:0004222">
    <property type="term" value="F:metalloendopeptidase activity"/>
    <property type="evidence" value="ECO:0007669"/>
    <property type="project" value="InterPro"/>
</dbReference>
<accession>A0A1Y2HF20</accession>
<evidence type="ECO:0000256" key="3">
    <source>
        <dbReference type="ARBA" id="ARBA00022670"/>
    </source>
</evidence>
<evidence type="ECO:0000259" key="13">
    <source>
        <dbReference type="Pfam" id="PF02517"/>
    </source>
</evidence>
<dbReference type="STRING" id="765915.A0A1Y2HF20"/>
<evidence type="ECO:0000256" key="9">
    <source>
        <dbReference type="ARBA" id="ARBA00047280"/>
    </source>
</evidence>
<evidence type="ECO:0000256" key="7">
    <source>
        <dbReference type="ARBA" id="ARBA00022989"/>
    </source>
</evidence>
<feature type="transmembrane region" description="Helical" evidence="12">
    <location>
        <begin position="81"/>
        <end position="99"/>
    </location>
</feature>
<evidence type="ECO:0000256" key="10">
    <source>
        <dbReference type="ARBA" id="ARBA00049729"/>
    </source>
</evidence>
<evidence type="ECO:0000256" key="1">
    <source>
        <dbReference type="ARBA" id="ARBA00004477"/>
    </source>
</evidence>
<evidence type="ECO:0000256" key="6">
    <source>
        <dbReference type="ARBA" id="ARBA00022824"/>
    </source>
</evidence>
<dbReference type="AlphaFoldDB" id="A0A1Y2HF20"/>
<comment type="similarity">
    <text evidence="2">Belongs to the peptidase U48 family.</text>
</comment>
<name>A0A1Y2HF20_9FUNG</name>
<evidence type="ECO:0000256" key="8">
    <source>
        <dbReference type="ARBA" id="ARBA00023136"/>
    </source>
</evidence>
<evidence type="ECO:0000256" key="4">
    <source>
        <dbReference type="ARBA" id="ARBA00022692"/>
    </source>
</evidence>
<comment type="caution">
    <text evidence="14">The sequence shown here is derived from an EMBL/GenBank/DDBJ whole genome shotgun (WGS) entry which is preliminary data.</text>
</comment>
<dbReference type="EMBL" id="MCFL01000056">
    <property type="protein sequence ID" value="ORZ31672.1"/>
    <property type="molecule type" value="Genomic_DNA"/>
</dbReference>
<feature type="transmembrane region" description="Helical" evidence="12">
    <location>
        <begin position="266"/>
        <end position="283"/>
    </location>
</feature>
<dbReference type="InterPro" id="IPR039731">
    <property type="entry name" value="Rce1"/>
</dbReference>
<feature type="region of interest" description="Disordered" evidence="11">
    <location>
        <begin position="52"/>
        <end position="71"/>
    </location>
</feature>
<keyword evidence="4 12" id="KW-0812">Transmembrane</keyword>
<keyword evidence="6" id="KW-0256">Endoplasmic reticulum</keyword>
<sequence>MNMNPASEDASSTRPLLSVTDATILATSLSVLYILGYYLAIRARHRRRRSASSAPGVAVPPTTLDDEDDETSEEAVIRSRLITIVATCFVATGLVYWTVYRRSVKGAVNISDFMSQMGIRWAGILPAIALPTLLIVTLFLGPLVQMYMERELFFQDRLVLDLFLHRIRSPHGQRSYFLGPICEEYIFRACIILPYYHAGVSAGNIVAWTPLFFGSAHLHNIFDIYRRMGRDWQALKRGVVASLFQFTYTTLFGWIVAWVYVRTGHVISVMLMHMFCNVMGVPHMHEVHLTRRPQVVWAAYVVGLVLFLLLAGPFTNPVLYSNTMFVHQ</sequence>
<reference evidence="14 15" key="1">
    <citation type="submission" date="2016-07" db="EMBL/GenBank/DDBJ databases">
        <title>Pervasive Adenine N6-methylation of Active Genes in Fungi.</title>
        <authorList>
            <consortium name="DOE Joint Genome Institute"/>
            <person name="Mondo S.J."/>
            <person name="Dannebaum R.O."/>
            <person name="Kuo R.C."/>
            <person name="Labutti K."/>
            <person name="Haridas S."/>
            <person name="Kuo A."/>
            <person name="Salamov A."/>
            <person name="Ahrendt S.R."/>
            <person name="Lipzen A."/>
            <person name="Sullivan W."/>
            <person name="Andreopoulos W.B."/>
            <person name="Clum A."/>
            <person name="Lindquist E."/>
            <person name="Daum C."/>
            <person name="Ramamoorthy G.K."/>
            <person name="Gryganskyi A."/>
            <person name="Culley D."/>
            <person name="Magnuson J.K."/>
            <person name="James T.Y."/>
            <person name="O'Malley M.A."/>
            <person name="Stajich J.E."/>
            <person name="Spatafora J.W."/>
            <person name="Visel A."/>
            <person name="Grigoriev I.V."/>
        </authorList>
    </citation>
    <scope>NUCLEOTIDE SEQUENCE [LARGE SCALE GENOMIC DNA]</scope>
    <source>
        <strain evidence="14 15">PL171</strain>
    </source>
</reference>
<feature type="domain" description="CAAX prenyl protease 2/Lysostaphin resistance protein A-like" evidence="13">
    <location>
        <begin position="176"/>
        <end position="279"/>
    </location>
</feature>
<dbReference type="InterPro" id="IPR003675">
    <property type="entry name" value="Rce1/LyrA-like_dom"/>
</dbReference>
<feature type="transmembrane region" description="Helical" evidence="12">
    <location>
        <begin position="119"/>
        <end position="140"/>
    </location>
</feature>
<dbReference type="Pfam" id="PF02517">
    <property type="entry name" value="Rce1-like"/>
    <property type="match status" value="1"/>
</dbReference>
<evidence type="ECO:0000256" key="2">
    <source>
        <dbReference type="ARBA" id="ARBA00006897"/>
    </source>
</evidence>
<keyword evidence="5" id="KW-0378">Hydrolase</keyword>
<feature type="transmembrane region" description="Helical" evidence="12">
    <location>
        <begin position="22"/>
        <end position="40"/>
    </location>
</feature>
<evidence type="ECO:0000256" key="12">
    <source>
        <dbReference type="SAM" id="Phobius"/>
    </source>
</evidence>
<keyword evidence="8 12" id="KW-0472">Membrane</keyword>
<keyword evidence="3" id="KW-0645">Protease</keyword>
<evidence type="ECO:0000313" key="14">
    <source>
        <dbReference type="EMBL" id="ORZ31672.1"/>
    </source>
</evidence>
<keyword evidence="15" id="KW-1185">Reference proteome</keyword>
<dbReference type="GO" id="GO:0071586">
    <property type="term" value="P:CAAX-box protein processing"/>
    <property type="evidence" value="ECO:0007669"/>
    <property type="project" value="InterPro"/>
</dbReference>
<keyword evidence="7 12" id="KW-1133">Transmembrane helix</keyword>